<evidence type="ECO:0000256" key="1">
    <source>
        <dbReference type="ARBA" id="ARBA00022729"/>
    </source>
</evidence>
<dbReference type="GO" id="GO:0016829">
    <property type="term" value="F:lyase activity"/>
    <property type="evidence" value="ECO:0007669"/>
    <property type="project" value="UniProtKB-KW"/>
</dbReference>
<gene>
    <name evidence="4" type="ORF">SAMN04488023_12336</name>
</gene>
<accession>A0A1H9TJZ6</accession>
<dbReference type="SUPFAM" id="SSF48230">
    <property type="entry name" value="Chondroitin AC/alginate lyase"/>
    <property type="match status" value="1"/>
</dbReference>
<dbReference type="Proteomes" id="UP000199572">
    <property type="component" value="Unassembled WGS sequence"/>
</dbReference>
<evidence type="ECO:0000313" key="5">
    <source>
        <dbReference type="Proteomes" id="UP000199572"/>
    </source>
</evidence>
<dbReference type="STRING" id="390241.SAMN04488023_12336"/>
<dbReference type="GO" id="GO:0042597">
    <property type="term" value="C:periplasmic space"/>
    <property type="evidence" value="ECO:0007669"/>
    <property type="project" value="InterPro"/>
</dbReference>
<keyword evidence="2 4" id="KW-0456">Lyase</keyword>
<sequence length="382" mass="43988">MIEAPTINQIKPMNRLKIFLFILFTTGLLCTLAGQKVFAQHQLKGMHPQQQIDFVKKQLKDKKEPYLSAYKALLIQADSALLVTQHAVEDFSIPGFYADKETHRRTSRALQVDGFSAYSCALAYQLSGKTKYADKAVYFLNAWASVNKKYSELDGSLVMSYSGTTLMISADLLKGYKRWQPKDVTQFKWWTKNVFRAAANSIRYRNNNSGDWSRLASILADTYLEDQEDMQQNIILIKKDVFDKIAADGHLVEEVKRQGKGIWYTYFSLAPLTASSWIIYNQTGENLFEASRDGASFKKALDYLLYYNQHPKEWKFFKNPDTGSIHTITGFWPANLLEAMNGIYPSQQFDDFLAPYRPIMYTTHDYAWTFPTLMPLRLNGYQ</sequence>
<protein>
    <submittedName>
        <fullName evidence="4">Alginate lyase</fullName>
    </submittedName>
</protein>
<dbReference type="Pfam" id="PF05426">
    <property type="entry name" value="Alginate_lyase"/>
    <property type="match status" value="1"/>
</dbReference>
<dbReference type="InterPro" id="IPR008929">
    <property type="entry name" value="Chondroitin_lyas"/>
</dbReference>
<name>A0A1H9TJZ6_9SPHI</name>
<keyword evidence="1" id="KW-0732">Signal</keyword>
<keyword evidence="5" id="KW-1185">Reference proteome</keyword>
<proteinExistence type="predicted"/>
<dbReference type="EMBL" id="FOGG01000023">
    <property type="protein sequence ID" value="SER97452.1"/>
    <property type="molecule type" value="Genomic_DNA"/>
</dbReference>
<dbReference type="Gene3D" id="1.50.10.100">
    <property type="entry name" value="Chondroitin AC/alginate lyase"/>
    <property type="match status" value="1"/>
</dbReference>
<feature type="domain" description="Alginate lyase" evidence="3">
    <location>
        <begin position="94"/>
        <end position="314"/>
    </location>
</feature>
<dbReference type="AlphaFoldDB" id="A0A1H9TJZ6"/>
<organism evidence="4 5">
    <name type="scientific">Pedobacter rhizosphaerae</name>
    <dbReference type="NCBI Taxonomy" id="390241"/>
    <lineage>
        <taxon>Bacteria</taxon>
        <taxon>Pseudomonadati</taxon>
        <taxon>Bacteroidota</taxon>
        <taxon>Sphingobacteriia</taxon>
        <taxon>Sphingobacteriales</taxon>
        <taxon>Sphingobacteriaceae</taxon>
        <taxon>Pedobacter</taxon>
    </lineage>
</organism>
<dbReference type="InterPro" id="IPR008397">
    <property type="entry name" value="Alginate_lyase_dom"/>
</dbReference>
<evidence type="ECO:0000259" key="3">
    <source>
        <dbReference type="Pfam" id="PF05426"/>
    </source>
</evidence>
<evidence type="ECO:0000256" key="2">
    <source>
        <dbReference type="ARBA" id="ARBA00023239"/>
    </source>
</evidence>
<evidence type="ECO:0000313" key="4">
    <source>
        <dbReference type="EMBL" id="SER97452.1"/>
    </source>
</evidence>
<reference evidence="4 5" key="1">
    <citation type="submission" date="2016-10" db="EMBL/GenBank/DDBJ databases">
        <authorList>
            <person name="de Groot N.N."/>
        </authorList>
    </citation>
    <scope>NUCLEOTIDE SEQUENCE [LARGE SCALE GENOMIC DNA]</scope>
    <source>
        <strain evidence="4 5">DSM 18610</strain>
    </source>
</reference>